<dbReference type="EMBL" id="JBHTCS010000028">
    <property type="protein sequence ID" value="MFC7450650.1"/>
    <property type="molecule type" value="Genomic_DNA"/>
</dbReference>
<dbReference type="Proteomes" id="UP001596484">
    <property type="component" value="Unassembled WGS sequence"/>
</dbReference>
<gene>
    <name evidence="3" type="ORF">ACFQS9_22375</name>
</gene>
<feature type="compositionally biased region" description="Polar residues" evidence="1">
    <location>
        <begin position="92"/>
        <end position="107"/>
    </location>
</feature>
<dbReference type="RefSeq" id="WP_378408752.1">
    <property type="nucleotide sequence ID" value="NZ_JBHTCS010000028.1"/>
</dbReference>
<reference evidence="4" key="1">
    <citation type="journal article" date="2019" name="Int. J. Syst. Evol. Microbiol.">
        <title>The Global Catalogue of Microorganisms (GCM) 10K type strain sequencing project: providing services to taxonomists for standard genome sequencing and annotation.</title>
        <authorList>
            <consortium name="The Broad Institute Genomics Platform"/>
            <consortium name="The Broad Institute Genome Sequencing Center for Infectious Disease"/>
            <person name="Wu L."/>
            <person name="Ma J."/>
        </authorList>
    </citation>
    <scope>NUCLEOTIDE SEQUENCE [LARGE SCALE GENOMIC DNA]</scope>
    <source>
        <strain evidence="4">ICMP 19430</strain>
    </source>
</reference>
<accession>A0ABW2S3K5</accession>
<feature type="compositionally biased region" description="Basic and acidic residues" evidence="1">
    <location>
        <begin position="207"/>
        <end position="219"/>
    </location>
</feature>
<feature type="compositionally biased region" description="Pro residues" evidence="1">
    <location>
        <begin position="1"/>
        <end position="16"/>
    </location>
</feature>
<feature type="compositionally biased region" description="Pro residues" evidence="1">
    <location>
        <begin position="144"/>
        <end position="164"/>
    </location>
</feature>
<proteinExistence type="predicted"/>
<feature type="region of interest" description="Disordered" evidence="1">
    <location>
        <begin position="92"/>
        <end position="181"/>
    </location>
</feature>
<keyword evidence="4" id="KW-1185">Reference proteome</keyword>
<dbReference type="Pfam" id="PF10708">
    <property type="entry name" value="DUF2510"/>
    <property type="match status" value="1"/>
</dbReference>
<feature type="compositionally biased region" description="Low complexity" evidence="1">
    <location>
        <begin position="122"/>
        <end position="143"/>
    </location>
</feature>
<feature type="region of interest" description="Disordered" evidence="1">
    <location>
        <begin position="196"/>
        <end position="219"/>
    </location>
</feature>
<evidence type="ECO:0000259" key="2">
    <source>
        <dbReference type="SMART" id="SM00894"/>
    </source>
</evidence>
<evidence type="ECO:0000313" key="4">
    <source>
        <dbReference type="Proteomes" id="UP001596484"/>
    </source>
</evidence>
<dbReference type="InterPro" id="IPR008613">
    <property type="entry name" value="Excalibur_Ca-bd_domain"/>
</dbReference>
<evidence type="ECO:0000313" key="3">
    <source>
        <dbReference type="EMBL" id="MFC7450650.1"/>
    </source>
</evidence>
<protein>
    <submittedName>
        <fullName evidence="3">Excalibur calcium-binding domain-containing protein</fullName>
    </submittedName>
</protein>
<comment type="caution">
    <text evidence="3">The sequence shown here is derived from an EMBL/GenBank/DDBJ whole genome shotgun (WGS) entry which is preliminary data.</text>
</comment>
<organism evidence="3 4">
    <name type="scientific">Rhodococcus daqingensis</name>
    <dbReference type="NCBI Taxonomy" id="2479363"/>
    <lineage>
        <taxon>Bacteria</taxon>
        <taxon>Bacillati</taxon>
        <taxon>Actinomycetota</taxon>
        <taxon>Actinomycetes</taxon>
        <taxon>Mycobacteriales</taxon>
        <taxon>Nocardiaceae</taxon>
        <taxon>Rhodococcus</taxon>
    </lineage>
</organism>
<dbReference type="Pfam" id="PF05901">
    <property type="entry name" value="Excalibur"/>
    <property type="match status" value="1"/>
</dbReference>
<name>A0ABW2S3K5_9NOCA</name>
<dbReference type="SMART" id="SM00894">
    <property type="entry name" value="Excalibur"/>
    <property type="match status" value="1"/>
</dbReference>
<sequence length="219" mass="22419">MTNPGGPPPGWYPDPEPSGATEFQRYWNGDEWTLTTRPVPPDSTATTLLPVIPAEPEPEPEPAPKKKSKTVPLLVAGAAAVGVLAVAGAVMGSSTSEPASSQTTSRIVPTPTAARPSTFASTPAKPAPLLELPAPTTHDLPAPVTAPAPAYVPSPPSERVPAPPTAITKPQPLVEVPSPSGKFSSCEDAIAAGAAPLYKGDPGYSPKLDRDKDGIACDK</sequence>
<feature type="domain" description="Excalibur calcium-binding" evidence="2">
    <location>
        <begin position="182"/>
        <end position="218"/>
    </location>
</feature>
<dbReference type="InterPro" id="IPR018929">
    <property type="entry name" value="DUF2510"/>
</dbReference>
<feature type="region of interest" description="Disordered" evidence="1">
    <location>
        <begin position="1"/>
        <end position="69"/>
    </location>
</feature>
<evidence type="ECO:0000256" key="1">
    <source>
        <dbReference type="SAM" id="MobiDB-lite"/>
    </source>
</evidence>